<dbReference type="KEGG" id="psoj:PHYSODRAFT_530544"/>
<proteinExistence type="predicted"/>
<sequence length="92" mass="10016">MRGKWLCSAALRKGSRCAPAIKRFSHLARPVLGSLECSSLGPPPQIPRGPATRAPRAGLLRLRSSQPRASVGPLLYHIHPPPLDPHQKRLCT</sequence>
<evidence type="ECO:0000313" key="2">
    <source>
        <dbReference type="EMBL" id="EGZ06891.1"/>
    </source>
</evidence>
<dbReference type="Proteomes" id="UP000002640">
    <property type="component" value="Unassembled WGS sequence"/>
</dbReference>
<dbReference type="InParanoid" id="G5AC16"/>
<name>G5AC16_PHYSP</name>
<accession>G5AC16</accession>
<evidence type="ECO:0000313" key="3">
    <source>
        <dbReference type="Proteomes" id="UP000002640"/>
    </source>
</evidence>
<dbReference type="EMBL" id="JH159163">
    <property type="protein sequence ID" value="EGZ06891.1"/>
    <property type="molecule type" value="Genomic_DNA"/>
</dbReference>
<dbReference type="RefSeq" id="XP_009537655.1">
    <property type="nucleotide sequence ID" value="XM_009539360.1"/>
</dbReference>
<gene>
    <name evidence="2" type="ORF">PHYSODRAFT_530544</name>
</gene>
<evidence type="ECO:0000256" key="1">
    <source>
        <dbReference type="SAM" id="MobiDB-lite"/>
    </source>
</evidence>
<protein>
    <submittedName>
        <fullName evidence="2">Uncharacterized protein</fullName>
    </submittedName>
</protein>
<reference evidence="2 3" key="1">
    <citation type="journal article" date="2006" name="Science">
        <title>Phytophthora genome sequences uncover evolutionary origins and mechanisms of pathogenesis.</title>
        <authorList>
            <person name="Tyler B.M."/>
            <person name="Tripathy S."/>
            <person name="Zhang X."/>
            <person name="Dehal P."/>
            <person name="Jiang R.H."/>
            <person name="Aerts A."/>
            <person name="Arredondo F.D."/>
            <person name="Baxter L."/>
            <person name="Bensasson D."/>
            <person name="Beynon J.L."/>
            <person name="Chapman J."/>
            <person name="Damasceno C.M."/>
            <person name="Dorrance A.E."/>
            <person name="Dou D."/>
            <person name="Dickerman A.W."/>
            <person name="Dubchak I.L."/>
            <person name="Garbelotto M."/>
            <person name="Gijzen M."/>
            <person name="Gordon S.G."/>
            <person name="Govers F."/>
            <person name="Grunwald N.J."/>
            <person name="Huang W."/>
            <person name="Ivors K.L."/>
            <person name="Jones R.W."/>
            <person name="Kamoun S."/>
            <person name="Krampis K."/>
            <person name="Lamour K.H."/>
            <person name="Lee M.K."/>
            <person name="McDonald W.H."/>
            <person name="Medina M."/>
            <person name="Meijer H.J."/>
            <person name="Nordberg E.K."/>
            <person name="Maclean D.J."/>
            <person name="Ospina-Giraldo M.D."/>
            <person name="Morris P.F."/>
            <person name="Phuntumart V."/>
            <person name="Putnam N.H."/>
            <person name="Rash S."/>
            <person name="Rose J.K."/>
            <person name="Sakihama Y."/>
            <person name="Salamov A.A."/>
            <person name="Savidor A."/>
            <person name="Scheuring C.F."/>
            <person name="Smith B.M."/>
            <person name="Sobral B.W."/>
            <person name="Terry A."/>
            <person name="Torto-Alalibo T.A."/>
            <person name="Win J."/>
            <person name="Xu Z."/>
            <person name="Zhang H."/>
            <person name="Grigoriev I.V."/>
            <person name="Rokhsar D.S."/>
            <person name="Boore J.L."/>
        </authorList>
    </citation>
    <scope>NUCLEOTIDE SEQUENCE [LARGE SCALE GENOMIC DNA]</scope>
    <source>
        <strain evidence="2 3">P6497</strain>
    </source>
</reference>
<keyword evidence="3" id="KW-1185">Reference proteome</keyword>
<feature type="region of interest" description="Disordered" evidence="1">
    <location>
        <begin position="73"/>
        <end position="92"/>
    </location>
</feature>
<dbReference type="GeneID" id="20661494"/>
<dbReference type="AlphaFoldDB" id="G5AC16"/>
<organism evidence="2 3">
    <name type="scientific">Phytophthora sojae (strain P6497)</name>
    <name type="common">Soybean stem and root rot agent</name>
    <name type="synonym">Phytophthora megasperma f. sp. glycines</name>
    <dbReference type="NCBI Taxonomy" id="1094619"/>
    <lineage>
        <taxon>Eukaryota</taxon>
        <taxon>Sar</taxon>
        <taxon>Stramenopiles</taxon>
        <taxon>Oomycota</taxon>
        <taxon>Peronosporomycetes</taxon>
        <taxon>Peronosporales</taxon>
        <taxon>Peronosporaceae</taxon>
        <taxon>Phytophthora</taxon>
    </lineage>
</organism>